<dbReference type="GO" id="GO:0004497">
    <property type="term" value="F:monooxygenase activity"/>
    <property type="evidence" value="ECO:0007669"/>
    <property type="project" value="UniProtKB-KW"/>
</dbReference>
<dbReference type="AlphaFoldDB" id="A0A438N8T3"/>
<keyword evidence="5" id="KW-0503">Monooxygenase</keyword>
<dbReference type="PANTHER" id="PTHR47178">
    <property type="entry name" value="MONOOXYGENASE, FAD-BINDING"/>
    <property type="match status" value="1"/>
</dbReference>
<dbReference type="EMBL" id="NAJM01000013">
    <property type="protein sequence ID" value="RVX72183.1"/>
    <property type="molecule type" value="Genomic_DNA"/>
</dbReference>
<evidence type="ECO:0000256" key="4">
    <source>
        <dbReference type="ARBA" id="ARBA00023002"/>
    </source>
</evidence>
<dbReference type="InterPro" id="IPR002938">
    <property type="entry name" value="FAD-bd"/>
</dbReference>
<evidence type="ECO:0000256" key="2">
    <source>
        <dbReference type="ARBA" id="ARBA00022630"/>
    </source>
</evidence>
<evidence type="ECO:0000313" key="8">
    <source>
        <dbReference type="Proteomes" id="UP000288859"/>
    </source>
</evidence>
<dbReference type="VEuPathDB" id="FungiDB:PV10_04276"/>
<sequence length="341" mass="37029">MIGPELAKRIPETVIDPRINQAAGHFLHLNGGTGEVRHSIPPTKRLQQVDRQKLRSLLIEGLPIQWGKELKSFTKTEDGGVSVEFKDGTSLQGDILIGADGSGSTVRSILNGAGLEEQPVTLLGATRHFTADEAEPFAGKFLFHTTEPKKNTFIWYGAQTIYTGPDGRDSLDAFVAISWAKEAADDALPSDHKSRIKLMKERAQIFAEPIRSIITGMPDDLNTTARIRVADYPCHPWKNGGIATLAGDAAHAMTMYRGEGANHGVLDAALIVDQLVEINTGRRTKSEGLKVYEDELYSRAPDAVLRSRQAALDAHIFEAIIEGSPLVGPRVVPKVLKGAQA</sequence>
<dbReference type="Gene3D" id="3.50.50.60">
    <property type="entry name" value="FAD/NAD(P)-binding domain"/>
    <property type="match status" value="1"/>
</dbReference>
<name>A0A438N8T3_EXOME</name>
<evidence type="ECO:0000313" key="7">
    <source>
        <dbReference type="EMBL" id="RVX72183.1"/>
    </source>
</evidence>
<dbReference type="InterPro" id="IPR036188">
    <property type="entry name" value="FAD/NAD-bd_sf"/>
</dbReference>
<evidence type="ECO:0000256" key="3">
    <source>
        <dbReference type="ARBA" id="ARBA00022827"/>
    </source>
</evidence>
<dbReference type="Pfam" id="PF01494">
    <property type="entry name" value="FAD_binding_3"/>
    <property type="match status" value="1"/>
</dbReference>
<dbReference type="PANTHER" id="PTHR47178:SF1">
    <property type="entry name" value="FAD-BINDING DOMAIN-CONTAINING PROTEIN-RELATED"/>
    <property type="match status" value="1"/>
</dbReference>
<evidence type="ECO:0000259" key="6">
    <source>
        <dbReference type="Pfam" id="PF01494"/>
    </source>
</evidence>
<keyword evidence="2" id="KW-0285">Flavoprotein</keyword>
<organism evidence="7 8">
    <name type="scientific">Exophiala mesophila</name>
    <name type="common">Black yeast-like fungus</name>
    <dbReference type="NCBI Taxonomy" id="212818"/>
    <lineage>
        <taxon>Eukaryota</taxon>
        <taxon>Fungi</taxon>
        <taxon>Dikarya</taxon>
        <taxon>Ascomycota</taxon>
        <taxon>Pezizomycotina</taxon>
        <taxon>Eurotiomycetes</taxon>
        <taxon>Chaetothyriomycetidae</taxon>
        <taxon>Chaetothyriales</taxon>
        <taxon>Herpotrichiellaceae</taxon>
        <taxon>Exophiala</taxon>
    </lineage>
</organism>
<protein>
    <recommendedName>
        <fullName evidence="6">FAD-binding domain-containing protein</fullName>
    </recommendedName>
</protein>
<feature type="domain" description="FAD-binding" evidence="6">
    <location>
        <begin position="60"/>
        <end position="304"/>
    </location>
</feature>
<evidence type="ECO:0000256" key="1">
    <source>
        <dbReference type="ARBA" id="ARBA00001974"/>
    </source>
</evidence>
<proteinExistence type="predicted"/>
<comment type="caution">
    <text evidence="7">The sequence shown here is derived from an EMBL/GenBank/DDBJ whole genome shotgun (WGS) entry which is preliminary data.</text>
</comment>
<dbReference type="Proteomes" id="UP000288859">
    <property type="component" value="Unassembled WGS sequence"/>
</dbReference>
<dbReference type="GO" id="GO:0071949">
    <property type="term" value="F:FAD binding"/>
    <property type="evidence" value="ECO:0007669"/>
    <property type="project" value="InterPro"/>
</dbReference>
<reference evidence="7 8" key="1">
    <citation type="submission" date="2017-03" db="EMBL/GenBank/DDBJ databases">
        <title>Genomes of endolithic fungi from Antarctica.</title>
        <authorList>
            <person name="Coleine C."/>
            <person name="Masonjones S."/>
            <person name="Stajich J.E."/>
        </authorList>
    </citation>
    <scope>NUCLEOTIDE SEQUENCE [LARGE SCALE GENOMIC DNA]</scope>
    <source>
        <strain evidence="7 8">CCFEE 6314</strain>
    </source>
</reference>
<keyword evidence="4" id="KW-0560">Oxidoreductase</keyword>
<evidence type="ECO:0000256" key="5">
    <source>
        <dbReference type="ARBA" id="ARBA00023033"/>
    </source>
</evidence>
<accession>A0A438N8T3</accession>
<keyword evidence="3" id="KW-0274">FAD</keyword>
<dbReference type="PRINTS" id="PR00420">
    <property type="entry name" value="RNGMNOXGNASE"/>
</dbReference>
<comment type="cofactor">
    <cofactor evidence="1">
        <name>FAD</name>
        <dbReference type="ChEBI" id="CHEBI:57692"/>
    </cofactor>
</comment>
<dbReference type="SUPFAM" id="SSF51905">
    <property type="entry name" value="FAD/NAD(P)-binding domain"/>
    <property type="match status" value="1"/>
</dbReference>
<dbReference type="OrthoDB" id="47494at2759"/>
<gene>
    <name evidence="7" type="ORF">B0A52_04387</name>
</gene>